<evidence type="ECO:0008006" key="2">
    <source>
        <dbReference type="Google" id="ProtNLM"/>
    </source>
</evidence>
<organism evidence="1">
    <name type="scientific">Thermofilum pendens</name>
    <dbReference type="NCBI Taxonomy" id="2269"/>
    <lineage>
        <taxon>Archaea</taxon>
        <taxon>Thermoproteota</taxon>
        <taxon>Thermoprotei</taxon>
        <taxon>Thermofilales</taxon>
        <taxon>Thermofilaceae</taxon>
        <taxon>Thermofilum</taxon>
    </lineage>
</organism>
<name>A0A7J3X836_THEPE</name>
<comment type="caution">
    <text evidence="1">The sequence shown here is derived from an EMBL/GenBank/DDBJ whole genome shotgun (WGS) entry which is preliminary data.</text>
</comment>
<proteinExistence type="predicted"/>
<protein>
    <recommendedName>
        <fullName evidence="2">VapB-type antitoxin</fullName>
    </recommendedName>
</protein>
<sequence>MRRGTITISAELKRKLDMLRGGRTWEEFLTELLNTALDAKMRELEVFLRETAGRRDLPFERLELRLRGGDGSGSG</sequence>
<dbReference type="AlphaFoldDB" id="A0A7J3X836"/>
<reference evidence="1" key="1">
    <citation type="journal article" date="2020" name="mSystems">
        <title>Genome- and Community-Level Interaction Insights into Carbon Utilization and Element Cycling Functions of Hydrothermarchaeota in Hydrothermal Sediment.</title>
        <authorList>
            <person name="Zhou Z."/>
            <person name="Liu Y."/>
            <person name="Xu W."/>
            <person name="Pan J."/>
            <person name="Luo Z.H."/>
            <person name="Li M."/>
        </authorList>
    </citation>
    <scope>NUCLEOTIDE SEQUENCE [LARGE SCALE GENOMIC DNA]</scope>
    <source>
        <strain evidence="1">SpSt-1125</strain>
    </source>
</reference>
<gene>
    <name evidence="1" type="ORF">ENM88_06365</name>
</gene>
<dbReference type="EMBL" id="DRZM01000183">
    <property type="protein sequence ID" value="HHP05348.1"/>
    <property type="molecule type" value="Genomic_DNA"/>
</dbReference>
<accession>A0A7J3X836</accession>
<evidence type="ECO:0000313" key="1">
    <source>
        <dbReference type="EMBL" id="HHP05348.1"/>
    </source>
</evidence>